<dbReference type="EMBL" id="CP029210">
    <property type="protein sequence ID" value="AWI54626.1"/>
    <property type="molecule type" value="Genomic_DNA"/>
</dbReference>
<dbReference type="GO" id="GO:0016054">
    <property type="term" value="P:organic acid catabolic process"/>
    <property type="evidence" value="ECO:0007669"/>
    <property type="project" value="UniProtKB-ARBA"/>
</dbReference>
<dbReference type="InterPro" id="IPR006115">
    <property type="entry name" value="6PGDH_NADP-bd"/>
</dbReference>
<evidence type="ECO:0000259" key="6">
    <source>
        <dbReference type="Pfam" id="PF14833"/>
    </source>
</evidence>
<dbReference type="Gene3D" id="3.40.50.720">
    <property type="entry name" value="NAD(P)-binding Rossmann-like Domain"/>
    <property type="match status" value="1"/>
</dbReference>
<feature type="domain" description="6-phosphogluconate dehydrogenase NADP-binding" evidence="5">
    <location>
        <begin position="16"/>
        <end position="176"/>
    </location>
</feature>
<organism evidence="7 8">
    <name type="scientific">Aquabacterium olei</name>
    <dbReference type="NCBI Taxonomy" id="1296669"/>
    <lineage>
        <taxon>Bacteria</taxon>
        <taxon>Pseudomonadati</taxon>
        <taxon>Pseudomonadota</taxon>
        <taxon>Betaproteobacteria</taxon>
        <taxon>Burkholderiales</taxon>
        <taxon>Aquabacterium</taxon>
    </lineage>
</organism>
<dbReference type="GO" id="GO:0016491">
    <property type="term" value="F:oxidoreductase activity"/>
    <property type="evidence" value="ECO:0007669"/>
    <property type="project" value="UniProtKB-KW"/>
</dbReference>
<dbReference type="PIRSF" id="PIRSF000103">
    <property type="entry name" value="HIBADH"/>
    <property type="match status" value="1"/>
</dbReference>
<dbReference type="PROSITE" id="PS00895">
    <property type="entry name" value="3_HYDROXYISOBUT_DH"/>
    <property type="match status" value="1"/>
</dbReference>
<evidence type="ECO:0000259" key="5">
    <source>
        <dbReference type="Pfam" id="PF03446"/>
    </source>
</evidence>
<dbReference type="PANTHER" id="PTHR43060">
    <property type="entry name" value="3-HYDROXYISOBUTYRATE DEHYDROGENASE-LIKE 1, MITOCHONDRIAL-RELATED"/>
    <property type="match status" value="1"/>
</dbReference>
<dbReference type="Proteomes" id="UP000244892">
    <property type="component" value="Chromosome"/>
</dbReference>
<dbReference type="InterPro" id="IPR002204">
    <property type="entry name" value="3-OH-isobutyrate_DH-rel_CS"/>
</dbReference>
<dbReference type="InterPro" id="IPR029154">
    <property type="entry name" value="HIBADH-like_NADP-bd"/>
</dbReference>
<dbReference type="Gene3D" id="1.10.1040.10">
    <property type="entry name" value="N-(1-d-carboxylethyl)-l-norvaline Dehydrogenase, domain 2"/>
    <property type="match status" value="1"/>
</dbReference>
<gene>
    <name evidence="7" type="ORF">DEH84_15245</name>
</gene>
<dbReference type="PANTHER" id="PTHR43060:SF15">
    <property type="entry name" value="3-HYDROXYISOBUTYRATE DEHYDROGENASE-LIKE 1, MITOCHONDRIAL-RELATED"/>
    <property type="match status" value="1"/>
</dbReference>
<dbReference type="InterPro" id="IPR008927">
    <property type="entry name" value="6-PGluconate_DH-like_C_sf"/>
</dbReference>
<sequence length="300" mass="30910">MSAAAPKTYDPTPSRRVAFLGLGTMGAPMAAHLAAAGHTVTVYNRTTAKADAWVADHGGRAAATPQQAAEGADIVFSCVGNDGDLRQVTVGPDGAFHGMAPGALFVDHTTTSAEVARELAVAAQARGLAFIDAPVSGGNLGAINGVLTVMCGGAPEAFARAEPVIRAFARAVTLMGDSGAGQLTKMVNQICIGGLLQGLSEALAFGQKAGLDMAQVIGVISQGAAGSWQLANRGPTMAQDQFDFGFAVDWMRKDFGLVLDEARRLGARLPVTALVDQFYADLQAQGGGRLDTSSLIRRLR</sequence>
<dbReference type="InterPro" id="IPR036291">
    <property type="entry name" value="NAD(P)-bd_dom_sf"/>
</dbReference>
<dbReference type="OrthoDB" id="9777604at2"/>
<keyword evidence="8" id="KW-1185">Reference proteome</keyword>
<evidence type="ECO:0000256" key="1">
    <source>
        <dbReference type="ARBA" id="ARBA00009080"/>
    </source>
</evidence>
<dbReference type="InterPro" id="IPR015815">
    <property type="entry name" value="HIBADH-related"/>
</dbReference>
<keyword evidence="2" id="KW-0560">Oxidoreductase</keyword>
<keyword evidence="3" id="KW-0520">NAD</keyword>
<feature type="active site" evidence="4">
    <location>
        <position position="185"/>
    </location>
</feature>
<dbReference type="SUPFAM" id="SSF51735">
    <property type="entry name" value="NAD(P)-binding Rossmann-fold domains"/>
    <property type="match status" value="1"/>
</dbReference>
<evidence type="ECO:0000256" key="3">
    <source>
        <dbReference type="ARBA" id="ARBA00023027"/>
    </source>
</evidence>
<protein>
    <submittedName>
        <fullName evidence="7">Oxidoreductase</fullName>
    </submittedName>
</protein>
<dbReference type="Pfam" id="PF03446">
    <property type="entry name" value="NAD_binding_2"/>
    <property type="match status" value="1"/>
</dbReference>
<dbReference type="GO" id="GO:0050661">
    <property type="term" value="F:NADP binding"/>
    <property type="evidence" value="ECO:0007669"/>
    <property type="project" value="InterPro"/>
</dbReference>
<dbReference type="GO" id="GO:0051287">
    <property type="term" value="F:NAD binding"/>
    <property type="evidence" value="ECO:0007669"/>
    <property type="project" value="InterPro"/>
</dbReference>
<dbReference type="RefSeq" id="WP_109037617.1">
    <property type="nucleotide sequence ID" value="NZ_CP029210.1"/>
</dbReference>
<dbReference type="Pfam" id="PF14833">
    <property type="entry name" value="NAD_binding_11"/>
    <property type="match status" value="1"/>
</dbReference>
<feature type="domain" description="3-hydroxyisobutyrate dehydrogenase-like NAD-binding" evidence="6">
    <location>
        <begin position="179"/>
        <end position="298"/>
    </location>
</feature>
<proteinExistence type="inferred from homology"/>
<accession>A0A2U8FWM9</accession>
<comment type="similarity">
    <text evidence="1">Belongs to the HIBADH-related family.</text>
</comment>
<dbReference type="AlphaFoldDB" id="A0A2U8FWM9"/>
<evidence type="ECO:0000313" key="7">
    <source>
        <dbReference type="EMBL" id="AWI54626.1"/>
    </source>
</evidence>
<dbReference type="KEGG" id="aon:DEH84_15245"/>
<evidence type="ECO:0000256" key="2">
    <source>
        <dbReference type="ARBA" id="ARBA00023002"/>
    </source>
</evidence>
<dbReference type="InterPro" id="IPR013328">
    <property type="entry name" value="6PGD_dom2"/>
</dbReference>
<reference evidence="7 8" key="1">
    <citation type="submission" date="2018-05" db="EMBL/GenBank/DDBJ databases">
        <title>complete genome sequence of Aquabacterium olei NBRC 110486.</title>
        <authorList>
            <person name="Tang B."/>
            <person name="Chang J."/>
            <person name="Zhang L."/>
            <person name="Yang H."/>
        </authorList>
    </citation>
    <scope>NUCLEOTIDE SEQUENCE [LARGE SCALE GENOMIC DNA]</scope>
    <source>
        <strain evidence="7 8">NBRC 110486</strain>
    </source>
</reference>
<name>A0A2U8FWM9_9BURK</name>
<evidence type="ECO:0000256" key="4">
    <source>
        <dbReference type="PIRSR" id="PIRSR000103-1"/>
    </source>
</evidence>
<dbReference type="SUPFAM" id="SSF48179">
    <property type="entry name" value="6-phosphogluconate dehydrogenase C-terminal domain-like"/>
    <property type="match status" value="1"/>
</dbReference>
<evidence type="ECO:0000313" key="8">
    <source>
        <dbReference type="Proteomes" id="UP000244892"/>
    </source>
</evidence>